<comment type="caution">
    <text evidence="11">The sequence shown here is derived from an EMBL/GenBank/DDBJ whole genome shotgun (WGS) entry which is preliminary data.</text>
</comment>
<keyword evidence="12" id="KW-1185">Reference proteome</keyword>
<keyword evidence="7 9" id="KW-0456">Lyase</keyword>
<keyword evidence="9" id="KW-0732">Signal</keyword>
<evidence type="ECO:0000256" key="1">
    <source>
        <dbReference type="ARBA" id="ARBA00001947"/>
    </source>
</evidence>
<sequence length="330" mass="34731">MLSNILSTALLLSSASASCLHGTSLQPRRLAKRAGQVEVSSFGYSGMTGPLNWHNLAAANTMCNTGTNQSPINIDDSIPLATEAPVIDFPNVEAAEFENLGSTLEAIVNGTTTVGGVDFSLAQFHLHTPSEHRINDEYFPLEMHMVHESAEGGFVVLGLLFQLTEDGSTTDLLTATTSHLSEVATPGTVTETAALDFAPLVKHLTTTPLLNYTGSLTTPPCSEGINFLISQEPLPINVATFNSIKSVMKFNSRFSQNSLGEPNLLDSAAINALATGATSKSAVNTTAEAVNTTTGSESSPADKHAINAEQLHVLSNILQSVDSAIHEIIG</sequence>
<dbReference type="Pfam" id="PF00194">
    <property type="entry name" value="Carb_anhydrase"/>
    <property type="match status" value="1"/>
</dbReference>
<evidence type="ECO:0000256" key="6">
    <source>
        <dbReference type="ARBA" id="ARBA00022833"/>
    </source>
</evidence>
<dbReference type="EMBL" id="JAGTJR010000006">
    <property type="protein sequence ID" value="KAH7058707.1"/>
    <property type="molecule type" value="Genomic_DNA"/>
</dbReference>
<reference evidence="11 12" key="1">
    <citation type="journal article" date="2021" name="Nat. Commun.">
        <title>Genetic determinants of endophytism in the Arabidopsis root mycobiome.</title>
        <authorList>
            <person name="Mesny F."/>
            <person name="Miyauchi S."/>
            <person name="Thiergart T."/>
            <person name="Pickel B."/>
            <person name="Atanasova L."/>
            <person name="Karlsson M."/>
            <person name="Huettel B."/>
            <person name="Barry K.W."/>
            <person name="Haridas S."/>
            <person name="Chen C."/>
            <person name="Bauer D."/>
            <person name="Andreopoulos W."/>
            <person name="Pangilinan J."/>
            <person name="LaButti K."/>
            <person name="Riley R."/>
            <person name="Lipzen A."/>
            <person name="Clum A."/>
            <person name="Drula E."/>
            <person name="Henrissat B."/>
            <person name="Kohler A."/>
            <person name="Grigoriev I.V."/>
            <person name="Martin F.M."/>
            <person name="Hacquard S."/>
        </authorList>
    </citation>
    <scope>NUCLEOTIDE SEQUENCE [LARGE SCALE GENOMIC DNA]</scope>
    <source>
        <strain evidence="11 12">MPI-SDFR-AT-0080</strain>
    </source>
</reference>
<gene>
    <name evidence="11" type="ORF">B0J12DRAFT_696386</name>
</gene>
<dbReference type="SUPFAM" id="SSF51069">
    <property type="entry name" value="Carbonic anhydrase"/>
    <property type="match status" value="1"/>
</dbReference>
<comment type="cofactor">
    <cofactor evidence="1 9">
        <name>Zn(2+)</name>
        <dbReference type="ChEBI" id="CHEBI:29105"/>
    </cofactor>
</comment>
<proteinExistence type="inferred from homology"/>
<dbReference type="EC" id="4.2.1.1" evidence="4 9"/>
<evidence type="ECO:0000256" key="8">
    <source>
        <dbReference type="ARBA" id="ARBA00048348"/>
    </source>
</evidence>
<dbReference type="InterPro" id="IPR036398">
    <property type="entry name" value="CA_dom_sf"/>
</dbReference>
<dbReference type="InterPro" id="IPR041891">
    <property type="entry name" value="Alpha_CA_prokaryot-like"/>
</dbReference>
<dbReference type="InterPro" id="IPR001148">
    <property type="entry name" value="CA_dom"/>
</dbReference>
<comment type="catalytic activity">
    <reaction evidence="8 9">
        <text>hydrogencarbonate + H(+) = CO2 + H2O</text>
        <dbReference type="Rhea" id="RHEA:10748"/>
        <dbReference type="ChEBI" id="CHEBI:15377"/>
        <dbReference type="ChEBI" id="CHEBI:15378"/>
        <dbReference type="ChEBI" id="CHEBI:16526"/>
        <dbReference type="ChEBI" id="CHEBI:17544"/>
        <dbReference type="EC" id="4.2.1.1"/>
    </reaction>
</comment>
<keyword evidence="6 9" id="KW-0862">Zinc</keyword>
<accession>A0ABQ8GJW4</accession>
<dbReference type="SMART" id="SM01057">
    <property type="entry name" value="Carb_anhydrase"/>
    <property type="match status" value="1"/>
</dbReference>
<dbReference type="InterPro" id="IPR023561">
    <property type="entry name" value="Carbonic_anhydrase_a-class"/>
</dbReference>
<dbReference type="PANTHER" id="PTHR18952">
    <property type="entry name" value="CARBONIC ANHYDRASE"/>
    <property type="match status" value="1"/>
</dbReference>
<organism evidence="11 12">
    <name type="scientific">Macrophomina phaseolina</name>
    <dbReference type="NCBI Taxonomy" id="35725"/>
    <lineage>
        <taxon>Eukaryota</taxon>
        <taxon>Fungi</taxon>
        <taxon>Dikarya</taxon>
        <taxon>Ascomycota</taxon>
        <taxon>Pezizomycotina</taxon>
        <taxon>Dothideomycetes</taxon>
        <taxon>Dothideomycetes incertae sedis</taxon>
        <taxon>Botryosphaeriales</taxon>
        <taxon>Botryosphaeriaceae</taxon>
        <taxon>Macrophomina</taxon>
    </lineage>
</organism>
<dbReference type="InterPro" id="IPR018338">
    <property type="entry name" value="Carbonic_anhydrase_a-class_CS"/>
</dbReference>
<comment type="similarity">
    <text evidence="3 9">Belongs to the alpha-carbonic anhydrase family.</text>
</comment>
<evidence type="ECO:0000256" key="2">
    <source>
        <dbReference type="ARBA" id="ARBA00002904"/>
    </source>
</evidence>
<comment type="function">
    <text evidence="2 9">Reversible hydration of carbon dioxide.</text>
</comment>
<dbReference type="Proteomes" id="UP000774617">
    <property type="component" value="Unassembled WGS sequence"/>
</dbReference>
<evidence type="ECO:0000256" key="7">
    <source>
        <dbReference type="ARBA" id="ARBA00023239"/>
    </source>
</evidence>
<protein>
    <recommendedName>
        <fullName evidence="4 9">Carbonic anhydrase</fullName>
        <ecNumber evidence="4 9">4.2.1.1</ecNumber>
    </recommendedName>
</protein>
<evidence type="ECO:0000256" key="5">
    <source>
        <dbReference type="ARBA" id="ARBA00022723"/>
    </source>
</evidence>
<feature type="signal peptide" evidence="9">
    <location>
        <begin position="1"/>
        <end position="17"/>
    </location>
</feature>
<evidence type="ECO:0000313" key="12">
    <source>
        <dbReference type="Proteomes" id="UP000774617"/>
    </source>
</evidence>
<feature type="chain" id="PRO_5045001039" description="Carbonic anhydrase" evidence="9">
    <location>
        <begin position="18"/>
        <end position="330"/>
    </location>
</feature>
<evidence type="ECO:0000256" key="3">
    <source>
        <dbReference type="ARBA" id="ARBA00010718"/>
    </source>
</evidence>
<dbReference type="PROSITE" id="PS00162">
    <property type="entry name" value="ALPHA_CA_1"/>
    <property type="match status" value="1"/>
</dbReference>
<feature type="domain" description="Alpha-carbonic anhydrase" evidence="10">
    <location>
        <begin position="40"/>
        <end position="274"/>
    </location>
</feature>
<dbReference type="Gene3D" id="3.10.200.10">
    <property type="entry name" value="Alpha carbonic anhydrase"/>
    <property type="match status" value="1"/>
</dbReference>
<evidence type="ECO:0000256" key="9">
    <source>
        <dbReference type="RuleBase" id="RU367011"/>
    </source>
</evidence>
<dbReference type="PANTHER" id="PTHR18952:SF265">
    <property type="entry name" value="CARBONIC ANHYDRASE"/>
    <property type="match status" value="1"/>
</dbReference>
<dbReference type="PROSITE" id="PS51144">
    <property type="entry name" value="ALPHA_CA_2"/>
    <property type="match status" value="1"/>
</dbReference>
<evidence type="ECO:0000313" key="11">
    <source>
        <dbReference type="EMBL" id="KAH7058707.1"/>
    </source>
</evidence>
<evidence type="ECO:0000259" key="10">
    <source>
        <dbReference type="PROSITE" id="PS51144"/>
    </source>
</evidence>
<keyword evidence="5 9" id="KW-0479">Metal-binding</keyword>
<name>A0ABQ8GJW4_9PEZI</name>
<dbReference type="CDD" id="cd03124">
    <property type="entry name" value="alpha_CA_prokaryotic_like"/>
    <property type="match status" value="1"/>
</dbReference>
<evidence type="ECO:0000256" key="4">
    <source>
        <dbReference type="ARBA" id="ARBA00012925"/>
    </source>
</evidence>